<dbReference type="EMBL" id="JACWMX010000003">
    <property type="protein sequence ID" value="MBD1393059.1"/>
    <property type="molecule type" value="Genomic_DNA"/>
</dbReference>
<dbReference type="AlphaFoldDB" id="A0A926NJ59"/>
<sequence length="75" mass="8328">MARIEKCSLIIMLLLLISLNAFSQCAVDPNNPDIPIDEDDPTCQVPLDTWVYVLVLAAAIFGAYQLYKKQKATLS</sequence>
<organism evidence="3 4">
    <name type="scientific">Mucilaginibacter glaciei</name>
    <dbReference type="NCBI Taxonomy" id="2772109"/>
    <lineage>
        <taxon>Bacteria</taxon>
        <taxon>Pseudomonadati</taxon>
        <taxon>Bacteroidota</taxon>
        <taxon>Sphingobacteriia</taxon>
        <taxon>Sphingobacteriales</taxon>
        <taxon>Sphingobacteriaceae</taxon>
        <taxon>Mucilaginibacter</taxon>
    </lineage>
</organism>
<keyword evidence="1" id="KW-0472">Membrane</keyword>
<keyword evidence="4" id="KW-1185">Reference proteome</keyword>
<protein>
    <recommendedName>
        <fullName evidence="5">Signal peptidase</fullName>
    </recommendedName>
</protein>
<name>A0A926NJ59_9SPHI</name>
<keyword evidence="2" id="KW-0732">Signal</keyword>
<gene>
    <name evidence="3" type="ORF">IDJ76_08115</name>
</gene>
<reference evidence="3" key="1">
    <citation type="submission" date="2020-09" db="EMBL/GenBank/DDBJ databases">
        <title>Novel species of Mucilaginibacter isolated from a glacier on the Tibetan Plateau.</title>
        <authorList>
            <person name="Liu Q."/>
            <person name="Xin Y.-H."/>
        </authorList>
    </citation>
    <scope>NUCLEOTIDE SEQUENCE</scope>
    <source>
        <strain evidence="3">ZB1P21</strain>
    </source>
</reference>
<accession>A0A926NJ59</accession>
<feature type="chain" id="PRO_5037549903" description="Signal peptidase" evidence="2">
    <location>
        <begin position="24"/>
        <end position="75"/>
    </location>
</feature>
<feature type="transmembrane region" description="Helical" evidence="1">
    <location>
        <begin position="49"/>
        <end position="67"/>
    </location>
</feature>
<dbReference type="Proteomes" id="UP000619078">
    <property type="component" value="Unassembled WGS sequence"/>
</dbReference>
<evidence type="ECO:0000313" key="3">
    <source>
        <dbReference type="EMBL" id="MBD1393059.1"/>
    </source>
</evidence>
<keyword evidence="1" id="KW-1133">Transmembrane helix</keyword>
<comment type="caution">
    <text evidence="3">The sequence shown here is derived from an EMBL/GenBank/DDBJ whole genome shotgun (WGS) entry which is preliminary data.</text>
</comment>
<evidence type="ECO:0008006" key="5">
    <source>
        <dbReference type="Google" id="ProtNLM"/>
    </source>
</evidence>
<proteinExistence type="predicted"/>
<feature type="signal peptide" evidence="2">
    <location>
        <begin position="1"/>
        <end position="23"/>
    </location>
</feature>
<keyword evidence="1" id="KW-0812">Transmembrane</keyword>
<evidence type="ECO:0000256" key="2">
    <source>
        <dbReference type="SAM" id="SignalP"/>
    </source>
</evidence>
<evidence type="ECO:0000256" key="1">
    <source>
        <dbReference type="SAM" id="Phobius"/>
    </source>
</evidence>
<dbReference type="RefSeq" id="WP_191162594.1">
    <property type="nucleotide sequence ID" value="NZ_JACWMX010000003.1"/>
</dbReference>
<evidence type="ECO:0000313" key="4">
    <source>
        <dbReference type="Proteomes" id="UP000619078"/>
    </source>
</evidence>